<reference evidence="2 3" key="1">
    <citation type="submission" date="2023-10" db="EMBL/GenBank/DDBJ databases">
        <title>Draft Genome Sequence of Candida saopaulonensis from a very Premature Infant with Sepsis.</title>
        <authorList>
            <person name="Ning Y."/>
            <person name="Dai R."/>
            <person name="Xiao M."/>
            <person name="Xu Y."/>
            <person name="Yan Q."/>
            <person name="Zhang L."/>
        </authorList>
    </citation>
    <scope>NUCLEOTIDE SEQUENCE [LARGE SCALE GENOMIC DNA]</scope>
    <source>
        <strain evidence="2 3">19XY460</strain>
    </source>
</reference>
<protein>
    <submittedName>
        <fullName evidence="2">Uncharacterized protein</fullName>
    </submittedName>
</protein>
<keyword evidence="1" id="KW-0812">Transmembrane</keyword>
<proteinExistence type="predicted"/>
<evidence type="ECO:0000256" key="1">
    <source>
        <dbReference type="SAM" id="Phobius"/>
    </source>
</evidence>
<keyword evidence="1" id="KW-1133">Transmembrane helix</keyword>
<dbReference type="GeneID" id="88173905"/>
<gene>
    <name evidence="2" type="ORF">PUMCH_002841</name>
</gene>
<name>A0AAX4HAZ5_9ASCO</name>
<feature type="transmembrane region" description="Helical" evidence="1">
    <location>
        <begin position="254"/>
        <end position="278"/>
    </location>
</feature>
<sequence length="320" mass="37513">MNSTQSEDNSHNVSGPVEMSNLTMQGTTTEVRQSHVSVVESAPNDNFQIKSFEKSQRHRNFKERSTKLVAEATESIKRDHTLDQRTVYLLDWRMQKIKDNLISHHSQFECPIERNLIDGLKHLRDGDLEFVIKPQKWSDELMRFCSREVKTFYSAKEFCEIKDHEGISKGIGQLLVDVHKFKEVWCANVNTYYQEIYVGASILFQIRILYGNPELKKYRRKIFVFIVLFGLLLIVGLCLRLNRKLVRELNIVAGLFGTILGILLLLWALSFSTGHFLYWATHLRGIQREEYKADIRRIANCLKFWPTEELGTKPRWFSFY</sequence>
<organism evidence="2 3">
    <name type="scientific">Australozyma saopauloensis</name>
    <dbReference type="NCBI Taxonomy" id="291208"/>
    <lineage>
        <taxon>Eukaryota</taxon>
        <taxon>Fungi</taxon>
        <taxon>Dikarya</taxon>
        <taxon>Ascomycota</taxon>
        <taxon>Saccharomycotina</taxon>
        <taxon>Pichiomycetes</taxon>
        <taxon>Metschnikowiaceae</taxon>
        <taxon>Australozyma</taxon>
    </lineage>
</organism>
<keyword evidence="1" id="KW-0472">Membrane</keyword>
<accession>A0AAX4HAZ5</accession>
<evidence type="ECO:0000313" key="3">
    <source>
        <dbReference type="Proteomes" id="UP001338582"/>
    </source>
</evidence>
<evidence type="ECO:0000313" key="2">
    <source>
        <dbReference type="EMBL" id="WPK25524.1"/>
    </source>
</evidence>
<feature type="transmembrane region" description="Helical" evidence="1">
    <location>
        <begin position="222"/>
        <end position="242"/>
    </location>
</feature>
<dbReference type="KEGG" id="asau:88173905"/>
<dbReference type="EMBL" id="CP138896">
    <property type="protein sequence ID" value="WPK25524.1"/>
    <property type="molecule type" value="Genomic_DNA"/>
</dbReference>
<dbReference type="Proteomes" id="UP001338582">
    <property type="component" value="Chromosome 3"/>
</dbReference>
<keyword evidence="3" id="KW-1185">Reference proteome</keyword>
<dbReference type="AlphaFoldDB" id="A0AAX4HAZ5"/>
<dbReference type="RefSeq" id="XP_062877906.1">
    <property type="nucleotide sequence ID" value="XM_063021836.1"/>
</dbReference>